<feature type="domain" description="DUF7707" evidence="2">
    <location>
        <begin position="21"/>
        <end position="124"/>
    </location>
</feature>
<sequence length="196" mass="20066">MQLQNTLLALGLFSGLASAQYNINPTSVPQSLRDYWCDSQITQCPLICLQYNGTTGASSNDCDASNLSYECVCSTGITPNASEYSLTLPYFVCTEWGNQCVTACGGSSSCANDCRVKHPCGARNATRAVTSSASTSSATGSSTASGGATQTFGAFGSSSSASVASASLTASYAEFGNRFGFMVVASGIVGGFALFL</sequence>
<accession>A0A2P8AJK0</accession>
<name>A0A2P8AJK0_9PEZI</name>
<dbReference type="PANTHER" id="PTHR38118">
    <property type="entry name" value="ANCHORED CELL WALL PROTEIN 11-RELATED"/>
    <property type="match status" value="1"/>
</dbReference>
<keyword evidence="1" id="KW-0732">Signal</keyword>
<evidence type="ECO:0000259" key="2">
    <source>
        <dbReference type="Pfam" id="PF24808"/>
    </source>
</evidence>
<reference evidence="3 4" key="1">
    <citation type="submission" date="2017-05" db="EMBL/GenBank/DDBJ databases">
        <title>Draft genome sequence of Elsinoe australis.</title>
        <authorList>
            <person name="Cheng Q."/>
        </authorList>
    </citation>
    <scope>NUCLEOTIDE SEQUENCE [LARGE SCALE GENOMIC DNA]</scope>
    <source>
        <strain evidence="3 4">NL1</strain>
    </source>
</reference>
<evidence type="ECO:0000256" key="1">
    <source>
        <dbReference type="SAM" id="SignalP"/>
    </source>
</evidence>
<dbReference type="PANTHER" id="PTHR38118:SF2">
    <property type="entry name" value="CDP-ALCOHOL PHOSPHATIDYLTRANSFERASE PROTEIN"/>
    <property type="match status" value="1"/>
</dbReference>
<dbReference type="Proteomes" id="UP000243723">
    <property type="component" value="Unassembled WGS sequence"/>
</dbReference>
<keyword evidence="4" id="KW-1185">Reference proteome</keyword>
<protein>
    <recommendedName>
        <fullName evidence="2">DUF7707 domain-containing protein</fullName>
    </recommendedName>
</protein>
<dbReference type="InterPro" id="IPR056124">
    <property type="entry name" value="DUF7707"/>
</dbReference>
<feature type="chain" id="PRO_5015183384" description="DUF7707 domain-containing protein" evidence="1">
    <location>
        <begin position="20"/>
        <end position="196"/>
    </location>
</feature>
<comment type="caution">
    <text evidence="3">The sequence shown here is derived from an EMBL/GenBank/DDBJ whole genome shotgun (WGS) entry which is preliminary data.</text>
</comment>
<gene>
    <name evidence="3" type="ORF">B9Z65_800</name>
</gene>
<proteinExistence type="predicted"/>
<dbReference type="OrthoDB" id="2439692at2759"/>
<feature type="signal peptide" evidence="1">
    <location>
        <begin position="1"/>
        <end position="19"/>
    </location>
</feature>
<dbReference type="STRING" id="40998.A0A2P8AJK0"/>
<dbReference type="Pfam" id="PF24808">
    <property type="entry name" value="DUF7707"/>
    <property type="match status" value="1"/>
</dbReference>
<dbReference type="EMBL" id="NHZQ01000003">
    <property type="protein sequence ID" value="PSK60650.1"/>
    <property type="molecule type" value="Genomic_DNA"/>
</dbReference>
<evidence type="ECO:0000313" key="3">
    <source>
        <dbReference type="EMBL" id="PSK60650.1"/>
    </source>
</evidence>
<organism evidence="3 4">
    <name type="scientific">Elsinoe australis</name>
    <dbReference type="NCBI Taxonomy" id="40998"/>
    <lineage>
        <taxon>Eukaryota</taxon>
        <taxon>Fungi</taxon>
        <taxon>Dikarya</taxon>
        <taxon>Ascomycota</taxon>
        <taxon>Pezizomycotina</taxon>
        <taxon>Dothideomycetes</taxon>
        <taxon>Dothideomycetidae</taxon>
        <taxon>Myriangiales</taxon>
        <taxon>Elsinoaceae</taxon>
        <taxon>Elsinoe</taxon>
    </lineage>
</organism>
<dbReference type="AlphaFoldDB" id="A0A2P8AJK0"/>
<evidence type="ECO:0000313" key="4">
    <source>
        <dbReference type="Proteomes" id="UP000243723"/>
    </source>
</evidence>